<name>A0ABD0KVP1_9CAEN</name>
<dbReference type="Proteomes" id="UP001519460">
    <property type="component" value="Unassembled WGS sequence"/>
</dbReference>
<dbReference type="InterPro" id="IPR000595">
    <property type="entry name" value="cNMP-bd_dom"/>
</dbReference>
<dbReference type="Pfam" id="PF00027">
    <property type="entry name" value="cNMP_binding"/>
    <property type="match status" value="1"/>
</dbReference>
<protein>
    <recommendedName>
        <fullName evidence="2">Cyclic nucleotide-binding domain-containing protein</fullName>
    </recommendedName>
</protein>
<sequence>MPGHRIRTKLASPNGMQSLIGLSSRRRQNRREGYLSRDLMKQISADSPKNTSNGCLRQGLDDSAKMRLCLSYSDAAPPFSFKTKRKSYTSKLYVLSQSRNPEDTDCESSSTLKTGSGYENMVSESRTGSGKSVTLCYRSSSLDSIPEGESPMTDERLKLTGGPCVSPPAPKRLSRFSAGGCEQLTAVPGLLITPVFEDRDTSRDASGLFRRPINKFRRMARAVLMLIQVCNICKERELVQLTFDVAEFKRDHRTEFLLTDEVREVMRVMPGNRRPDQVVEILRCLKALSKDFANYSLATQKLICQHAFYDKYRFNRVILKKGLQADGIYFVLSGSLIEKHDTRKHPKEITVGEKFGENDLLCGNKRRHTVLTRTDTELFYLHRQVGACST</sequence>
<dbReference type="PANTHER" id="PTHR23011:SF38">
    <property type="entry name" value="CYCLIC NUCLEOTIDE-BINDING DOMAIN-CONTAINING PROTEIN"/>
    <property type="match status" value="1"/>
</dbReference>
<dbReference type="PROSITE" id="PS50042">
    <property type="entry name" value="CNMP_BINDING_3"/>
    <property type="match status" value="1"/>
</dbReference>
<dbReference type="InterPro" id="IPR018490">
    <property type="entry name" value="cNMP-bd_dom_sf"/>
</dbReference>
<dbReference type="SUPFAM" id="SSF51206">
    <property type="entry name" value="cAMP-binding domain-like"/>
    <property type="match status" value="1"/>
</dbReference>
<feature type="domain" description="Cyclic nucleotide-binding" evidence="2">
    <location>
        <begin position="312"/>
        <end position="384"/>
    </location>
</feature>
<evidence type="ECO:0000256" key="1">
    <source>
        <dbReference type="SAM" id="MobiDB-lite"/>
    </source>
</evidence>
<organism evidence="3 4">
    <name type="scientific">Batillaria attramentaria</name>
    <dbReference type="NCBI Taxonomy" id="370345"/>
    <lineage>
        <taxon>Eukaryota</taxon>
        <taxon>Metazoa</taxon>
        <taxon>Spiralia</taxon>
        <taxon>Lophotrochozoa</taxon>
        <taxon>Mollusca</taxon>
        <taxon>Gastropoda</taxon>
        <taxon>Caenogastropoda</taxon>
        <taxon>Sorbeoconcha</taxon>
        <taxon>Cerithioidea</taxon>
        <taxon>Batillariidae</taxon>
        <taxon>Batillaria</taxon>
    </lineage>
</organism>
<accession>A0ABD0KVP1</accession>
<keyword evidence="4" id="KW-1185">Reference proteome</keyword>
<evidence type="ECO:0000259" key="2">
    <source>
        <dbReference type="PROSITE" id="PS50042"/>
    </source>
</evidence>
<feature type="region of interest" description="Disordered" evidence="1">
    <location>
        <begin position="99"/>
        <end position="128"/>
    </location>
</feature>
<dbReference type="CDD" id="cd00038">
    <property type="entry name" value="CAP_ED"/>
    <property type="match status" value="1"/>
</dbReference>
<dbReference type="InterPro" id="IPR014710">
    <property type="entry name" value="RmlC-like_jellyroll"/>
</dbReference>
<feature type="region of interest" description="Disordered" evidence="1">
    <location>
        <begin position="142"/>
        <end position="164"/>
    </location>
</feature>
<proteinExistence type="predicted"/>
<reference evidence="3 4" key="1">
    <citation type="journal article" date="2023" name="Sci. Data">
        <title>Genome assembly of the Korean intertidal mud-creeper Batillaria attramentaria.</title>
        <authorList>
            <person name="Patra A.K."/>
            <person name="Ho P.T."/>
            <person name="Jun S."/>
            <person name="Lee S.J."/>
            <person name="Kim Y."/>
            <person name="Won Y.J."/>
        </authorList>
    </citation>
    <scope>NUCLEOTIDE SEQUENCE [LARGE SCALE GENOMIC DNA]</scope>
    <source>
        <strain evidence="3">Wonlab-2016</strain>
    </source>
</reference>
<gene>
    <name evidence="3" type="ORF">BaRGS_00017604</name>
</gene>
<dbReference type="EMBL" id="JACVVK020000118">
    <property type="protein sequence ID" value="KAK7491167.1"/>
    <property type="molecule type" value="Genomic_DNA"/>
</dbReference>
<evidence type="ECO:0000313" key="4">
    <source>
        <dbReference type="Proteomes" id="UP001519460"/>
    </source>
</evidence>
<dbReference type="PANTHER" id="PTHR23011">
    <property type="entry name" value="CYCLIC NUCLEOTIDE-BINDING DOMAIN CONTAINING PROTEIN"/>
    <property type="match status" value="1"/>
</dbReference>
<evidence type="ECO:0000313" key="3">
    <source>
        <dbReference type="EMBL" id="KAK7491167.1"/>
    </source>
</evidence>
<comment type="caution">
    <text evidence="3">The sequence shown here is derived from an EMBL/GenBank/DDBJ whole genome shotgun (WGS) entry which is preliminary data.</text>
</comment>
<dbReference type="Gene3D" id="2.60.120.10">
    <property type="entry name" value="Jelly Rolls"/>
    <property type="match status" value="1"/>
</dbReference>
<dbReference type="AlphaFoldDB" id="A0ABD0KVP1"/>